<proteinExistence type="predicted"/>
<evidence type="ECO:0000313" key="2">
    <source>
        <dbReference type="Proteomes" id="UP000309997"/>
    </source>
</evidence>
<reference evidence="1 2" key="1">
    <citation type="journal article" date="2024" name="Plant Biotechnol. J.">
        <title>Genome and CRISPR/Cas9 system of a widespread forest tree (Populus alba) in the world.</title>
        <authorList>
            <person name="Liu Y.J."/>
            <person name="Jiang P.F."/>
            <person name="Han X.M."/>
            <person name="Li X.Y."/>
            <person name="Wang H.M."/>
            <person name="Wang Y.J."/>
            <person name="Wang X.X."/>
            <person name="Zeng Q.Y."/>
        </authorList>
    </citation>
    <scope>NUCLEOTIDE SEQUENCE [LARGE SCALE GENOMIC DNA]</scope>
    <source>
        <strain evidence="2">cv. PAL-ZL1</strain>
    </source>
</reference>
<gene>
    <name evidence="1" type="ORF">D5086_006481</name>
</gene>
<evidence type="ECO:0000313" key="1">
    <source>
        <dbReference type="EMBL" id="KAL3598563.1"/>
    </source>
</evidence>
<dbReference type="EMBL" id="RCHU02000003">
    <property type="protein sequence ID" value="KAL3598563.1"/>
    <property type="molecule type" value="Genomic_DNA"/>
</dbReference>
<protein>
    <submittedName>
        <fullName evidence="1">Uncharacterized protein</fullName>
    </submittedName>
</protein>
<comment type="caution">
    <text evidence="1">The sequence shown here is derived from an EMBL/GenBank/DDBJ whole genome shotgun (WGS) entry which is preliminary data.</text>
</comment>
<organism evidence="1 2">
    <name type="scientific">Populus alba</name>
    <name type="common">White poplar</name>
    <dbReference type="NCBI Taxonomy" id="43335"/>
    <lineage>
        <taxon>Eukaryota</taxon>
        <taxon>Viridiplantae</taxon>
        <taxon>Streptophyta</taxon>
        <taxon>Embryophyta</taxon>
        <taxon>Tracheophyta</taxon>
        <taxon>Spermatophyta</taxon>
        <taxon>Magnoliopsida</taxon>
        <taxon>eudicotyledons</taxon>
        <taxon>Gunneridae</taxon>
        <taxon>Pentapetalae</taxon>
        <taxon>rosids</taxon>
        <taxon>fabids</taxon>
        <taxon>Malpighiales</taxon>
        <taxon>Salicaceae</taxon>
        <taxon>Saliceae</taxon>
        <taxon>Populus</taxon>
    </lineage>
</organism>
<dbReference type="Proteomes" id="UP000309997">
    <property type="component" value="Unassembled WGS sequence"/>
</dbReference>
<keyword evidence="2" id="KW-1185">Reference proteome</keyword>
<sequence length="146" mass="16555">MNRVVDSDVFDAVNHLFSFPENFEKLMFHPRSSDHTTNEIRSNSIPVDILDAPKDYVFYMDVTVEDENTLVIKSGGKRKREDGDEEGCKYIRLERKAPQKLIRKFRLPENANVSAITAKCENGVLTVVVGKHPPPPKPKTVEVTIS</sequence>
<accession>A0ACC4CMU1</accession>
<name>A0ACC4CMU1_POPAL</name>